<proteinExistence type="predicted"/>
<reference evidence="1" key="1">
    <citation type="submission" date="2014-11" db="EMBL/GenBank/DDBJ databases">
        <authorList>
            <person name="Amaro Gonzalez C."/>
        </authorList>
    </citation>
    <scope>NUCLEOTIDE SEQUENCE</scope>
</reference>
<dbReference type="EMBL" id="GBXM01074567">
    <property type="protein sequence ID" value="JAH34010.1"/>
    <property type="molecule type" value="Transcribed_RNA"/>
</dbReference>
<protein>
    <submittedName>
        <fullName evidence="1">Uncharacterized protein</fullName>
    </submittedName>
</protein>
<accession>A0A0E9S049</accession>
<sequence>MECSYQSHFNNISNHTSKFKRAMAVLLNL</sequence>
<evidence type="ECO:0000313" key="1">
    <source>
        <dbReference type="EMBL" id="JAH34010.1"/>
    </source>
</evidence>
<organism evidence="1">
    <name type="scientific">Anguilla anguilla</name>
    <name type="common">European freshwater eel</name>
    <name type="synonym">Muraena anguilla</name>
    <dbReference type="NCBI Taxonomy" id="7936"/>
    <lineage>
        <taxon>Eukaryota</taxon>
        <taxon>Metazoa</taxon>
        <taxon>Chordata</taxon>
        <taxon>Craniata</taxon>
        <taxon>Vertebrata</taxon>
        <taxon>Euteleostomi</taxon>
        <taxon>Actinopterygii</taxon>
        <taxon>Neopterygii</taxon>
        <taxon>Teleostei</taxon>
        <taxon>Anguilliformes</taxon>
        <taxon>Anguillidae</taxon>
        <taxon>Anguilla</taxon>
    </lineage>
</organism>
<dbReference type="AlphaFoldDB" id="A0A0E9S049"/>
<reference evidence="1" key="2">
    <citation type="journal article" date="2015" name="Fish Shellfish Immunol.">
        <title>Early steps in the European eel (Anguilla anguilla)-Vibrio vulnificus interaction in the gills: Role of the RtxA13 toxin.</title>
        <authorList>
            <person name="Callol A."/>
            <person name="Pajuelo D."/>
            <person name="Ebbesson L."/>
            <person name="Teles M."/>
            <person name="MacKenzie S."/>
            <person name="Amaro C."/>
        </authorList>
    </citation>
    <scope>NUCLEOTIDE SEQUENCE</scope>
</reference>
<name>A0A0E9S049_ANGAN</name>